<dbReference type="EMBL" id="JABMOJ010000495">
    <property type="protein sequence ID" value="NQV66305.1"/>
    <property type="molecule type" value="Genomic_DNA"/>
</dbReference>
<dbReference type="Proteomes" id="UP000754644">
    <property type="component" value="Unassembled WGS sequence"/>
</dbReference>
<proteinExistence type="predicted"/>
<organism evidence="1 2">
    <name type="scientific">SAR86 cluster bacterium</name>
    <dbReference type="NCBI Taxonomy" id="2030880"/>
    <lineage>
        <taxon>Bacteria</taxon>
        <taxon>Pseudomonadati</taxon>
        <taxon>Pseudomonadota</taxon>
        <taxon>Gammaproteobacteria</taxon>
        <taxon>SAR86 cluster</taxon>
    </lineage>
</organism>
<comment type="caution">
    <text evidence="1">The sequence shown here is derived from an EMBL/GenBank/DDBJ whole genome shotgun (WGS) entry which is preliminary data.</text>
</comment>
<gene>
    <name evidence="1" type="ORF">HQ497_13170</name>
</gene>
<evidence type="ECO:0000313" key="2">
    <source>
        <dbReference type="Proteomes" id="UP000754644"/>
    </source>
</evidence>
<dbReference type="Pfam" id="PF11101">
    <property type="entry name" value="DUF2884"/>
    <property type="match status" value="1"/>
</dbReference>
<dbReference type="InterPro" id="IPR021307">
    <property type="entry name" value="DUF2884"/>
</dbReference>
<name>A0A972VXW3_9GAMM</name>
<accession>A0A972VXW3</accession>
<protein>
    <submittedName>
        <fullName evidence="1">DUF2884 family protein</fullName>
    </submittedName>
</protein>
<sequence length="267" mass="28735">MKKAILTLFVGYISMIAIVSNAYARTVNLCDWQLDGNIAVNSDYVLLTNAAGKSLKLTNNNQVFIDNQPIDVSEALKPLVAEYHQRLRITVPAIVDIALDGIEIGLTVVTDIFSSIAGTPPPASLAAAMENIRTDIATHLSRNQQTVQLNGSTTQMLNSSIDQAVDDLKPSFIASVTGAVLMNLGQSMASGDGDLEERLDGFASRMENLSEELETKIRAKTAKLEVQAQALCVQMTALQATEMNLQAAMPALTSFAVVQREPKPNSI</sequence>
<evidence type="ECO:0000313" key="1">
    <source>
        <dbReference type="EMBL" id="NQV66305.1"/>
    </source>
</evidence>
<dbReference type="AlphaFoldDB" id="A0A972VXW3"/>
<reference evidence="1" key="1">
    <citation type="submission" date="2020-05" db="EMBL/GenBank/DDBJ databases">
        <title>Sulfur intermediates as new biogeochemical hubs in an aquatic model microbial ecosystem.</title>
        <authorList>
            <person name="Vigneron A."/>
        </authorList>
    </citation>
    <scope>NUCLEOTIDE SEQUENCE</scope>
    <source>
        <strain evidence="1">Bin.250</strain>
    </source>
</reference>